<accession>A0AAN8F689</accession>
<evidence type="ECO:0000256" key="3">
    <source>
        <dbReference type="ARBA" id="ARBA00013287"/>
    </source>
</evidence>
<keyword evidence="5 6" id="KW-0496">Mitochondrion</keyword>
<dbReference type="PANTHER" id="PTHR36959:SF2">
    <property type="entry name" value="ALTERED INHERITANCE OF MITOCHONDRIA PROTEIN 24, MITOCHONDRIAL"/>
    <property type="match status" value="1"/>
</dbReference>
<dbReference type="AlphaFoldDB" id="A0AAN8F689"/>
<name>A0AAN8F689_9EURO</name>
<dbReference type="InterPro" id="IPR002838">
    <property type="entry name" value="AIM24"/>
</dbReference>
<evidence type="ECO:0000256" key="1">
    <source>
        <dbReference type="ARBA" id="ARBA00004173"/>
    </source>
</evidence>
<gene>
    <name evidence="8" type="primary">AIM24</name>
    <name evidence="8" type="ORF">OHC33_000800</name>
</gene>
<dbReference type="InterPro" id="IPR016031">
    <property type="entry name" value="Trp_RNA-bd_attenuator-like_dom"/>
</dbReference>
<proteinExistence type="inferred from homology"/>
<evidence type="ECO:0000313" key="9">
    <source>
        <dbReference type="Proteomes" id="UP001316803"/>
    </source>
</evidence>
<keyword evidence="4" id="KW-0809">Transit peptide</keyword>
<evidence type="ECO:0000256" key="7">
    <source>
        <dbReference type="SAM" id="MobiDB-lite"/>
    </source>
</evidence>
<reference evidence="8 9" key="1">
    <citation type="submission" date="2022-12" db="EMBL/GenBank/DDBJ databases">
        <title>Genomic features and morphological characterization of a novel Knufia sp. strain isolated from spacecraft assembly facility.</title>
        <authorList>
            <person name="Teixeira M."/>
            <person name="Chander A.M."/>
            <person name="Stajich J.E."/>
            <person name="Venkateswaran K."/>
        </authorList>
    </citation>
    <scope>NUCLEOTIDE SEQUENCE [LARGE SCALE GENOMIC DNA]</scope>
    <source>
        <strain evidence="8 9">FJI-L2-BK-P2</strain>
    </source>
</reference>
<sequence>MPLVSSSNLRPLLNQPGRWAIPAHLLAGQRRGGYRFISVQQTPSTSETRLDVKANSISASSPGSSMRPVVLCKANSTADATFEVVGTPYSLLSVTLSPSQPLHTRRGTLVGLSGDPTTVVSTLRTLNPIRRALVGIPFLYQRVTSTTPVSLLITPKSTNTTLSILQLDGTKDWKLAQRASLLAWTGSNLSVSPTISARLSLAHWGTSNVTGRGLLALSAKGHTFALDLAKGESYVAHPSNILAYTTTDTPPPQPFRFRSSQARFQIPLQLGNWFPDSRFTRAWKTSNTYKFLQAISLRIKTWSRRTIWGDRLFLRFEGPTTILLQSRANRVNEIMTSEQINEIADAPAGEVNKTIRQVRIAQEDPVYRATSGAATTAEAEGKKLSGKSDADRMGVQGGTPSAQVSKGAEREAPKVVQAEGGPGEVGTKGAENAR</sequence>
<dbReference type="SUPFAM" id="SSF51219">
    <property type="entry name" value="TRAP-like"/>
    <property type="match status" value="1"/>
</dbReference>
<comment type="similarity">
    <text evidence="2 6">Belongs to the AIM24 family.</text>
</comment>
<dbReference type="Proteomes" id="UP001316803">
    <property type="component" value="Unassembled WGS sequence"/>
</dbReference>
<feature type="region of interest" description="Disordered" evidence="7">
    <location>
        <begin position="367"/>
        <end position="434"/>
    </location>
</feature>
<evidence type="ECO:0000256" key="6">
    <source>
        <dbReference type="RuleBase" id="RU363045"/>
    </source>
</evidence>
<evidence type="ECO:0000256" key="4">
    <source>
        <dbReference type="ARBA" id="ARBA00022946"/>
    </source>
</evidence>
<comment type="subcellular location">
    <subcellularLocation>
        <location evidence="1 6">Mitochondrion</location>
    </subcellularLocation>
</comment>
<feature type="compositionally biased region" description="Basic and acidic residues" evidence="7">
    <location>
        <begin position="379"/>
        <end position="392"/>
    </location>
</feature>
<dbReference type="InterPro" id="IPR036983">
    <property type="entry name" value="AIM24_sf"/>
</dbReference>
<dbReference type="EMBL" id="JAKLMC020000002">
    <property type="protein sequence ID" value="KAK5957613.1"/>
    <property type="molecule type" value="Genomic_DNA"/>
</dbReference>
<evidence type="ECO:0000256" key="5">
    <source>
        <dbReference type="ARBA" id="ARBA00023128"/>
    </source>
</evidence>
<dbReference type="PANTHER" id="PTHR36959">
    <property type="entry name" value="ALTERED INHERITANCE OF MITOCHONDRIA PROTEIN 24, MITOCHONDRIAL"/>
    <property type="match status" value="1"/>
</dbReference>
<comment type="caution">
    <text evidence="8">The sequence shown here is derived from an EMBL/GenBank/DDBJ whole genome shotgun (WGS) entry which is preliminary data.</text>
</comment>
<organism evidence="8 9">
    <name type="scientific">Knufia fluminis</name>
    <dbReference type="NCBI Taxonomy" id="191047"/>
    <lineage>
        <taxon>Eukaryota</taxon>
        <taxon>Fungi</taxon>
        <taxon>Dikarya</taxon>
        <taxon>Ascomycota</taxon>
        <taxon>Pezizomycotina</taxon>
        <taxon>Eurotiomycetes</taxon>
        <taxon>Chaetothyriomycetidae</taxon>
        <taxon>Chaetothyriales</taxon>
        <taxon>Trichomeriaceae</taxon>
        <taxon>Knufia</taxon>
    </lineage>
</organism>
<evidence type="ECO:0000313" key="8">
    <source>
        <dbReference type="EMBL" id="KAK5957613.1"/>
    </source>
</evidence>
<evidence type="ECO:0000256" key="2">
    <source>
        <dbReference type="ARBA" id="ARBA00009322"/>
    </source>
</evidence>
<dbReference type="GO" id="GO:0007007">
    <property type="term" value="P:inner mitochondrial membrane organization"/>
    <property type="evidence" value="ECO:0007669"/>
    <property type="project" value="TreeGrafter"/>
</dbReference>
<dbReference type="Gene3D" id="3.60.160.10">
    <property type="entry name" value="Mitochondrial biogenesis AIM24"/>
    <property type="match status" value="1"/>
</dbReference>
<keyword evidence="9" id="KW-1185">Reference proteome</keyword>
<dbReference type="Pfam" id="PF01987">
    <property type="entry name" value="AIM24"/>
    <property type="match status" value="1"/>
</dbReference>
<dbReference type="GO" id="GO:0005743">
    <property type="term" value="C:mitochondrial inner membrane"/>
    <property type="evidence" value="ECO:0007669"/>
    <property type="project" value="TreeGrafter"/>
</dbReference>
<protein>
    <recommendedName>
        <fullName evidence="3 6">Altered inheritance of mitochondria protein 24, mitochondrial</fullName>
    </recommendedName>
</protein>